<organism evidence="3 4">
    <name type="scientific">Seminavis robusta</name>
    <dbReference type="NCBI Taxonomy" id="568900"/>
    <lineage>
        <taxon>Eukaryota</taxon>
        <taxon>Sar</taxon>
        <taxon>Stramenopiles</taxon>
        <taxon>Ochrophyta</taxon>
        <taxon>Bacillariophyta</taxon>
        <taxon>Bacillariophyceae</taxon>
        <taxon>Bacillariophycidae</taxon>
        <taxon>Naviculales</taxon>
        <taxon>Naviculaceae</taxon>
        <taxon>Seminavis</taxon>
    </lineage>
</organism>
<protein>
    <submittedName>
        <fullName evidence="3">Uncharacterized protein</fullName>
    </submittedName>
</protein>
<evidence type="ECO:0000256" key="1">
    <source>
        <dbReference type="SAM" id="MobiDB-lite"/>
    </source>
</evidence>
<feature type="compositionally biased region" description="Polar residues" evidence="1">
    <location>
        <begin position="175"/>
        <end position="194"/>
    </location>
</feature>
<comment type="caution">
    <text evidence="3">The sequence shown here is derived from an EMBL/GenBank/DDBJ whole genome shotgun (WGS) entry which is preliminary data.</text>
</comment>
<gene>
    <name evidence="3" type="ORF">SEMRO_811_G205911.1</name>
</gene>
<evidence type="ECO:0000256" key="2">
    <source>
        <dbReference type="SAM" id="Phobius"/>
    </source>
</evidence>
<keyword evidence="2" id="KW-0812">Transmembrane</keyword>
<accession>A0A9N8EAK0</accession>
<name>A0A9N8EAK0_9STRA</name>
<keyword evidence="4" id="KW-1185">Reference proteome</keyword>
<evidence type="ECO:0000313" key="4">
    <source>
        <dbReference type="Proteomes" id="UP001153069"/>
    </source>
</evidence>
<feature type="transmembrane region" description="Helical" evidence="2">
    <location>
        <begin position="315"/>
        <end position="335"/>
    </location>
</feature>
<reference evidence="3" key="1">
    <citation type="submission" date="2020-06" db="EMBL/GenBank/DDBJ databases">
        <authorList>
            <consortium name="Plant Systems Biology data submission"/>
        </authorList>
    </citation>
    <scope>NUCLEOTIDE SEQUENCE</scope>
    <source>
        <strain evidence="3">D6</strain>
    </source>
</reference>
<dbReference type="EMBL" id="CAICTM010000810">
    <property type="protein sequence ID" value="CAB9516855.1"/>
    <property type="molecule type" value="Genomic_DNA"/>
</dbReference>
<feature type="compositionally biased region" description="Basic and acidic residues" evidence="1">
    <location>
        <begin position="162"/>
        <end position="173"/>
    </location>
</feature>
<feature type="compositionally biased region" description="Polar residues" evidence="1">
    <location>
        <begin position="150"/>
        <end position="160"/>
    </location>
</feature>
<keyword evidence="2" id="KW-0472">Membrane</keyword>
<keyword evidence="2" id="KW-1133">Transmembrane helix</keyword>
<feature type="region of interest" description="Disordered" evidence="1">
    <location>
        <begin position="134"/>
        <end position="194"/>
    </location>
</feature>
<feature type="region of interest" description="Disordered" evidence="1">
    <location>
        <begin position="1"/>
        <end position="35"/>
    </location>
</feature>
<dbReference type="AlphaFoldDB" id="A0A9N8EAK0"/>
<evidence type="ECO:0000313" key="3">
    <source>
        <dbReference type="EMBL" id="CAB9516855.1"/>
    </source>
</evidence>
<proteinExistence type="predicted"/>
<sequence length="595" mass="65709">MNPKQNNDSGDYGDVHGDEDAVDMDTVRPNIDPDGSVVAAISDVSTEDANEVPVLQNARNGRISHGSLEFLPTKGQMEKVSPTQEDEQHALLQMATEVNEAAKLEEFSSRVPADASHGLMQMATEITEVAKLEEFSNNRSAGTDGEDHTPMQTATETNEASELERISRSRPTERAGNSQNTTAGQLLASGNGSVPETMLRRTPQGISQLRQPGAYMGTPGEALQRTSALQYSLVGAPATNTDDIDQLQTELIQTDALPHVLPNVVNNHSDQQLAVANLVVEDAEHLRLHMIPPASQVDMQMVEERQQKKRRQAQLFLLFVVMLCIVAAIVVGTVAGTRKGKDPVSTSRIQTATPTAFGSMEPSGVPSSAPTGVLDYMLEDLPNNTIESLQTFGTPQWRARDWLLDHQNITKLPEWRKTQLFALATFYYSFEGENWFQPIQEKWMDDFVDECLWYSSGFSHFDNGVYAEYPAAVASLPCNHLGEYTSLWIEDLNLPGLAPVVPREIILLTSLWHIGLGFNEISLPFTTPLREIIGLNLFKKSGWMIQWMNVCGSPVDFPILIMVSTQNTLPILQMFHATTLESSQVFGLKILTFLA</sequence>
<dbReference type="Proteomes" id="UP001153069">
    <property type="component" value="Unassembled WGS sequence"/>
</dbReference>